<accession>A0A8S9MVC7</accession>
<name>A0A8S9MVC7_BRACR</name>
<dbReference type="Proteomes" id="UP000712600">
    <property type="component" value="Unassembled WGS sequence"/>
</dbReference>
<organism evidence="1 2">
    <name type="scientific">Brassica cretica</name>
    <name type="common">Mustard</name>
    <dbReference type="NCBI Taxonomy" id="69181"/>
    <lineage>
        <taxon>Eukaryota</taxon>
        <taxon>Viridiplantae</taxon>
        <taxon>Streptophyta</taxon>
        <taxon>Embryophyta</taxon>
        <taxon>Tracheophyta</taxon>
        <taxon>Spermatophyta</taxon>
        <taxon>Magnoliopsida</taxon>
        <taxon>eudicotyledons</taxon>
        <taxon>Gunneridae</taxon>
        <taxon>Pentapetalae</taxon>
        <taxon>rosids</taxon>
        <taxon>malvids</taxon>
        <taxon>Brassicales</taxon>
        <taxon>Brassicaceae</taxon>
        <taxon>Brassiceae</taxon>
        <taxon>Brassica</taxon>
    </lineage>
</organism>
<sequence>MGKYLVKLRNVDFLDSQRLGKTAPLGHRGSHSDFLHSSSSGHCNKYICGMEWGIFPAASPLRKAAPTLSLHSSSACSGFSMGSQSRWDVTRPLGHLIISSHARKSPILLPNHL</sequence>
<comment type="caution">
    <text evidence="1">The sequence shown here is derived from an EMBL/GenBank/DDBJ whole genome shotgun (WGS) entry which is preliminary data.</text>
</comment>
<evidence type="ECO:0000313" key="2">
    <source>
        <dbReference type="Proteomes" id="UP000712600"/>
    </source>
</evidence>
<proteinExistence type="predicted"/>
<dbReference type="AlphaFoldDB" id="A0A8S9MVC7"/>
<gene>
    <name evidence="1" type="ORF">F2Q69_00056933</name>
</gene>
<reference evidence="1" key="1">
    <citation type="submission" date="2019-12" db="EMBL/GenBank/DDBJ databases">
        <title>Genome sequencing and annotation of Brassica cretica.</title>
        <authorList>
            <person name="Studholme D.J."/>
            <person name="Sarris P."/>
        </authorList>
    </citation>
    <scope>NUCLEOTIDE SEQUENCE</scope>
    <source>
        <strain evidence="1">PFS-109/04</strain>
        <tissue evidence="1">Leaf</tissue>
    </source>
</reference>
<protein>
    <submittedName>
        <fullName evidence="1">Uncharacterized protein</fullName>
    </submittedName>
</protein>
<dbReference type="EMBL" id="QGKX02002183">
    <property type="protein sequence ID" value="KAF3487181.1"/>
    <property type="molecule type" value="Genomic_DNA"/>
</dbReference>
<evidence type="ECO:0000313" key="1">
    <source>
        <dbReference type="EMBL" id="KAF3487181.1"/>
    </source>
</evidence>